<dbReference type="AlphaFoldDB" id="A0AA40EQ10"/>
<name>A0AA40EQ10_9PEZI</name>
<dbReference type="GO" id="GO:0003723">
    <property type="term" value="F:RNA binding"/>
    <property type="evidence" value="ECO:0007669"/>
    <property type="project" value="TreeGrafter"/>
</dbReference>
<proteinExistence type="predicted"/>
<dbReference type="Proteomes" id="UP001172155">
    <property type="component" value="Unassembled WGS sequence"/>
</dbReference>
<feature type="non-terminal residue" evidence="2">
    <location>
        <position position="1"/>
    </location>
</feature>
<dbReference type="SUPFAM" id="SSF54695">
    <property type="entry name" value="POZ domain"/>
    <property type="match status" value="1"/>
</dbReference>
<feature type="compositionally biased region" description="Polar residues" evidence="1">
    <location>
        <begin position="1"/>
        <end position="11"/>
    </location>
</feature>
<evidence type="ECO:0008006" key="4">
    <source>
        <dbReference type="Google" id="ProtNLM"/>
    </source>
</evidence>
<evidence type="ECO:0000313" key="2">
    <source>
        <dbReference type="EMBL" id="KAK0743380.1"/>
    </source>
</evidence>
<evidence type="ECO:0000313" key="3">
    <source>
        <dbReference type="Proteomes" id="UP001172155"/>
    </source>
</evidence>
<keyword evidence="3" id="KW-1185">Reference proteome</keyword>
<dbReference type="PANTHER" id="PTHR13384:SF16">
    <property type="entry name" value="GROWTH REGULATION PROTEIN"/>
    <property type="match status" value="1"/>
</dbReference>
<dbReference type="GO" id="GO:0005634">
    <property type="term" value="C:nucleus"/>
    <property type="evidence" value="ECO:0007669"/>
    <property type="project" value="TreeGrafter"/>
</dbReference>
<dbReference type="EMBL" id="JAUKUD010000005">
    <property type="protein sequence ID" value="KAK0743380.1"/>
    <property type="molecule type" value="Genomic_DNA"/>
</dbReference>
<dbReference type="InterPro" id="IPR011333">
    <property type="entry name" value="SKP1/BTB/POZ_sf"/>
</dbReference>
<gene>
    <name evidence="2" type="ORF">B0T18DRAFT_328696</name>
</gene>
<dbReference type="PANTHER" id="PTHR13384">
    <property type="entry name" value="G PATCH DOMAIN-CONTAINING PROTEIN 1"/>
    <property type="match status" value="1"/>
</dbReference>
<feature type="compositionally biased region" description="Basic and acidic residues" evidence="1">
    <location>
        <begin position="96"/>
        <end position="116"/>
    </location>
</feature>
<protein>
    <recommendedName>
        <fullName evidence="4">WHI2-like protein P4H10.16c</fullName>
    </recommendedName>
</protein>
<feature type="region of interest" description="Disordered" evidence="1">
    <location>
        <begin position="244"/>
        <end position="263"/>
    </location>
</feature>
<feature type="region of interest" description="Disordered" evidence="1">
    <location>
        <begin position="72"/>
        <end position="130"/>
    </location>
</feature>
<comment type="caution">
    <text evidence="2">The sequence shown here is derived from an EMBL/GenBank/DDBJ whole genome shotgun (WGS) entry which is preliminary data.</text>
</comment>
<feature type="region of interest" description="Disordered" evidence="1">
    <location>
        <begin position="1"/>
        <end position="40"/>
    </location>
</feature>
<sequence>ARDRNTVSAQRSPPPQYPASEASASTSGFRPPPPFSSLFTTLDPEAAASVLEPFEPYKSSVADADNELAASAAAPAYAPREQVVSESSNSASQFQDETKRALPRDNKGESSRSAKDDEAEPPPAYSEGSSPLQSFTYVMAAAGGASSIITQVQQGGPPINTLGDVGADETINMDLRGTRFTLSRDELLTLPEFVLLSLFPNGLFPEGHMGGFADGDAVQVDYDPASLQYMLDFFRNVAQSIPDAGGSADSSDGVVPLDPSARDDSNRRAGIIVLREDLDFYVIPHKKNIGQTEMVEVKRAAAKALLKQDGIFSGLKRSDEPGTTEAHLIEMLTAGGFNHDDRWGHRAGEPNKAVICSLALARLRSDIRGSEMGNSAVGMAQKLLLFWRKPARRCWWEGVELDNVEGLEGQKLKVWIRRVWTLEMSVIGLR</sequence>
<evidence type="ECO:0000256" key="1">
    <source>
        <dbReference type="SAM" id="MobiDB-lite"/>
    </source>
</evidence>
<feature type="compositionally biased region" description="Polar residues" evidence="1">
    <location>
        <begin position="84"/>
        <end position="95"/>
    </location>
</feature>
<accession>A0AA40EQ10</accession>
<organism evidence="2 3">
    <name type="scientific">Schizothecium vesticola</name>
    <dbReference type="NCBI Taxonomy" id="314040"/>
    <lineage>
        <taxon>Eukaryota</taxon>
        <taxon>Fungi</taxon>
        <taxon>Dikarya</taxon>
        <taxon>Ascomycota</taxon>
        <taxon>Pezizomycotina</taxon>
        <taxon>Sordariomycetes</taxon>
        <taxon>Sordariomycetidae</taxon>
        <taxon>Sordariales</taxon>
        <taxon>Schizotheciaceae</taxon>
        <taxon>Schizothecium</taxon>
    </lineage>
</organism>
<reference evidence="2" key="1">
    <citation type="submission" date="2023-06" db="EMBL/GenBank/DDBJ databases">
        <title>Genome-scale phylogeny and comparative genomics of the fungal order Sordariales.</title>
        <authorList>
            <consortium name="Lawrence Berkeley National Laboratory"/>
            <person name="Hensen N."/>
            <person name="Bonometti L."/>
            <person name="Westerberg I."/>
            <person name="Brannstrom I.O."/>
            <person name="Guillou S."/>
            <person name="Cros-Aarteil S."/>
            <person name="Calhoun S."/>
            <person name="Haridas S."/>
            <person name="Kuo A."/>
            <person name="Mondo S."/>
            <person name="Pangilinan J."/>
            <person name="Riley R."/>
            <person name="LaButti K."/>
            <person name="Andreopoulos B."/>
            <person name="Lipzen A."/>
            <person name="Chen C."/>
            <person name="Yanf M."/>
            <person name="Daum C."/>
            <person name="Ng V."/>
            <person name="Clum A."/>
            <person name="Steindorff A."/>
            <person name="Ohm R."/>
            <person name="Martin F."/>
            <person name="Silar P."/>
            <person name="Natvig D."/>
            <person name="Lalanne C."/>
            <person name="Gautier V."/>
            <person name="Ament-velasquez S.L."/>
            <person name="Kruys A."/>
            <person name="Hutchinson M.I."/>
            <person name="Powell A.J."/>
            <person name="Barry K."/>
            <person name="Miller A.N."/>
            <person name="Grigoriev I.V."/>
            <person name="Debuchy R."/>
            <person name="Gladieux P."/>
            <person name="Thoren M.H."/>
            <person name="Johannesson H."/>
        </authorList>
    </citation>
    <scope>NUCLEOTIDE SEQUENCE</scope>
    <source>
        <strain evidence="2">SMH3187-1</strain>
    </source>
</reference>